<evidence type="ECO:0000313" key="1">
    <source>
        <dbReference type="EMBL" id="CAB4166254.1"/>
    </source>
</evidence>
<sequence length="192" mass="21610">MSDLVSQTERAASVRALEFWKDTKTNPDGTVREVHWVAWAKIGDMHYHQVNVEVDRLRKTRTDDGMERQDPVWLAIQPAYDAWLKGMEAPVDGTSLDAWPALGKRQIKAFREAGYRSVEEIAEITDSDLPRVRIPDIRKLRDAARGYVENKKGSAHIEAAMVARDEEIANLKLLVEDMRAALAQASQTNAAA</sequence>
<gene>
    <name evidence="1" type="ORF">UFOVP853_23</name>
</gene>
<dbReference type="EMBL" id="LR796791">
    <property type="protein sequence ID" value="CAB4166254.1"/>
    <property type="molecule type" value="Genomic_DNA"/>
</dbReference>
<name>A0A6J5PF33_9CAUD</name>
<proteinExistence type="predicted"/>
<accession>A0A6J5PF33</accession>
<organism evidence="1">
    <name type="scientific">uncultured Caudovirales phage</name>
    <dbReference type="NCBI Taxonomy" id="2100421"/>
    <lineage>
        <taxon>Viruses</taxon>
        <taxon>Duplodnaviria</taxon>
        <taxon>Heunggongvirae</taxon>
        <taxon>Uroviricota</taxon>
        <taxon>Caudoviricetes</taxon>
        <taxon>Peduoviridae</taxon>
        <taxon>Maltschvirus</taxon>
        <taxon>Maltschvirus maltsch</taxon>
    </lineage>
</organism>
<protein>
    <submittedName>
        <fullName evidence="1">Uncharacterized protein</fullName>
    </submittedName>
</protein>
<reference evidence="1" key="1">
    <citation type="submission" date="2020-04" db="EMBL/GenBank/DDBJ databases">
        <authorList>
            <person name="Chiriac C."/>
            <person name="Salcher M."/>
            <person name="Ghai R."/>
            <person name="Kavagutti S V."/>
        </authorList>
    </citation>
    <scope>NUCLEOTIDE SEQUENCE</scope>
</reference>